<dbReference type="PANTHER" id="PTHR30266:SF2">
    <property type="entry name" value="LARGE-CONDUCTANCE MECHANOSENSITIVE CHANNEL"/>
    <property type="match status" value="1"/>
</dbReference>
<evidence type="ECO:0000256" key="4">
    <source>
        <dbReference type="ARBA" id="ARBA00022448"/>
    </source>
</evidence>
<dbReference type="SUPFAM" id="SSF81330">
    <property type="entry name" value="Gated mechanosensitive channel"/>
    <property type="match status" value="1"/>
</dbReference>
<comment type="similarity">
    <text evidence="2 11">Belongs to the MscL family.</text>
</comment>
<dbReference type="NCBIfam" id="NF001843">
    <property type="entry name" value="PRK00567.1-4"/>
    <property type="match status" value="1"/>
</dbReference>
<dbReference type="GO" id="GO:0008381">
    <property type="term" value="F:mechanosensitive monoatomic ion channel activity"/>
    <property type="evidence" value="ECO:0007669"/>
    <property type="project" value="UniProtKB-UniRule"/>
</dbReference>
<dbReference type="RefSeq" id="WP_119436478.1">
    <property type="nucleotide sequence ID" value="NZ_QWGR01000002.1"/>
</dbReference>
<comment type="subcellular location">
    <subcellularLocation>
        <location evidence="1 11">Cell membrane</location>
        <topology evidence="1 11">Multi-pass membrane protein</topology>
    </subcellularLocation>
</comment>
<proteinExistence type="inferred from homology"/>
<dbReference type="NCBIfam" id="NF010557">
    <property type="entry name" value="PRK13952.1"/>
    <property type="match status" value="1"/>
</dbReference>
<dbReference type="FunFam" id="1.10.1200.120:FF:000001">
    <property type="entry name" value="Large-conductance mechanosensitive channel"/>
    <property type="match status" value="1"/>
</dbReference>
<feature type="transmembrane region" description="Helical" evidence="11">
    <location>
        <begin position="86"/>
        <end position="107"/>
    </location>
</feature>
<evidence type="ECO:0000256" key="7">
    <source>
        <dbReference type="ARBA" id="ARBA00022989"/>
    </source>
</evidence>
<evidence type="ECO:0000256" key="10">
    <source>
        <dbReference type="ARBA" id="ARBA00023303"/>
    </source>
</evidence>
<protein>
    <recommendedName>
        <fullName evidence="11">Large-conductance mechanosensitive channel</fullName>
    </recommendedName>
</protein>
<keyword evidence="8 11" id="KW-0406">Ion transport</keyword>
<comment type="subunit">
    <text evidence="3 11">Homopentamer.</text>
</comment>
<evidence type="ECO:0000256" key="9">
    <source>
        <dbReference type="ARBA" id="ARBA00023136"/>
    </source>
</evidence>
<dbReference type="InterPro" id="IPR037673">
    <property type="entry name" value="MSC/AndL"/>
</dbReference>
<evidence type="ECO:0000256" key="11">
    <source>
        <dbReference type="HAMAP-Rule" id="MF_00115"/>
    </source>
</evidence>
<accession>A0A399T3Y0</accession>
<dbReference type="NCBIfam" id="TIGR00220">
    <property type="entry name" value="mscL"/>
    <property type="match status" value="1"/>
</dbReference>
<comment type="caution">
    <text evidence="12">The sequence shown here is derived from an EMBL/GenBank/DDBJ whole genome shotgun (WGS) entry which is preliminary data.</text>
</comment>
<dbReference type="OrthoDB" id="9810350at2"/>
<dbReference type="AlphaFoldDB" id="A0A399T3Y0"/>
<evidence type="ECO:0000256" key="6">
    <source>
        <dbReference type="ARBA" id="ARBA00022692"/>
    </source>
</evidence>
<dbReference type="GO" id="GO:0005886">
    <property type="term" value="C:plasma membrane"/>
    <property type="evidence" value="ECO:0007669"/>
    <property type="project" value="UniProtKB-SubCell"/>
</dbReference>
<name>A0A399T3Y0_9BACT</name>
<reference evidence="12 13" key="1">
    <citation type="submission" date="2018-08" db="EMBL/GenBank/DDBJ databases">
        <title>Pallidiluteibacterium maritimus gen. nov., sp. nov., isolated from coastal sediment.</title>
        <authorList>
            <person name="Zhou L.Y."/>
        </authorList>
    </citation>
    <scope>NUCLEOTIDE SEQUENCE [LARGE SCALE GENOMIC DNA]</scope>
    <source>
        <strain evidence="12 13">XSD2</strain>
    </source>
</reference>
<keyword evidence="6 11" id="KW-0812">Transmembrane</keyword>
<evidence type="ECO:0000256" key="1">
    <source>
        <dbReference type="ARBA" id="ARBA00004651"/>
    </source>
</evidence>
<keyword evidence="13" id="KW-1185">Reference proteome</keyword>
<evidence type="ECO:0000256" key="5">
    <source>
        <dbReference type="ARBA" id="ARBA00022475"/>
    </source>
</evidence>
<comment type="function">
    <text evidence="11">Channel that opens in response to stretch forces in the membrane lipid bilayer. May participate in the regulation of osmotic pressure changes within the cell.</text>
</comment>
<dbReference type="PROSITE" id="PS01327">
    <property type="entry name" value="MSCL"/>
    <property type="match status" value="1"/>
</dbReference>
<dbReference type="EMBL" id="QWGR01000002">
    <property type="protein sequence ID" value="RIJ49789.1"/>
    <property type="molecule type" value="Genomic_DNA"/>
</dbReference>
<evidence type="ECO:0000313" key="12">
    <source>
        <dbReference type="EMBL" id="RIJ49789.1"/>
    </source>
</evidence>
<keyword evidence="7 11" id="KW-1133">Transmembrane helix</keyword>
<feature type="transmembrane region" description="Helical" evidence="11">
    <location>
        <begin position="16"/>
        <end position="37"/>
    </location>
</feature>
<sequence length="146" mass="15660">MGVLKEFKSFAMKGNVLDLAVAVIIGGAFGKIITSFVNDVLMPPIGLLLGNTDFSNLRVVIKEGSEAVMNGEQIVSPAVAEVAIKYGAFVNTVLDFLIVAFSIFLVVKAFNKMKKKEAAAPPPAPPAPSKEEVLLTEIRDILKEKK</sequence>
<keyword evidence="5 11" id="KW-1003">Cell membrane</keyword>
<dbReference type="PRINTS" id="PR01264">
    <property type="entry name" value="MECHCHANNEL"/>
</dbReference>
<evidence type="ECO:0000256" key="3">
    <source>
        <dbReference type="ARBA" id="ARBA00011255"/>
    </source>
</evidence>
<keyword evidence="10 11" id="KW-0407">Ion channel</keyword>
<keyword evidence="9 11" id="KW-0472">Membrane</keyword>
<organism evidence="12 13">
    <name type="scientific">Maribellus luteus</name>
    <dbReference type="NCBI Taxonomy" id="2305463"/>
    <lineage>
        <taxon>Bacteria</taxon>
        <taxon>Pseudomonadati</taxon>
        <taxon>Bacteroidota</taxon>
        <taxon>Bacteroidia</taxon>
        <taxon>Marinilabiliales</taxon>
        <taxon>Prolixibacteraceae</taxon>
        <taxon>Maribellus</taxon>
    </lineage>
</organism>
<evidence type="ECO:0000256" key="2">
    <source>
        <dbReference type="ARBA" id="ARBA00007254"/>
    </source>
</evidence>
<dbReference type="PANTHER" id="PTHR30266">
    <property type="entry name" value="MECHANOSENSITIVE CHANNEL MSCL"/>
    <property type="match status" value="1"/>
</dbReference>
<dbReference type="Gene3D" id="1.10.1200.120">
    <property type="entry name" value="Large-conductance mechanosensitive channel, MscL, domain 1"/>
    <property type="match status" value="1"/>
</dbReference>
<keyword evidence="4 11" id="KW-0813">Transport</keyword>
<dbReference type="Proteomes" id="UP000265926">
    <property type="component" value="Unassembled WGS sequence"/>
</dbReference>
<dbReference type="InterPro" id="IPR036019">
    <property type="entry name" value="MscL_channel"/>
</dbReference>
<dbReference type="InterPro" id="IPR001185">
    <property type="entry name" value="MS_channel"/>
</dbReference>
<gene>
    <name evidence="11 12" type="primary">mscL</name>
    <name evidence="12" type="ORF">D1614_03345</name>
</gene>
<dbReference type="Pfam" id="PF01741">
    <property type="entry name" value="MscL"/>
    <property type="match status" value="1"/>
</dbReference>
<evidence type="ECO:0000313" key="13">
    <source>
        <dbReference type="Proteomes" id="UP000265926"/>
    </source>
</evidence>
<evidence type="ECO:0000256" key="8">
    <source>
        <dbReference type="ARBA" id="ARBA00023065"/>
    </source>
</evidence>
<dbReference type="InterPro" id="IPR019823">
    <property type="entry name" value="Mechanosensitive_channel_CS"/>
</dbReference>
<dbReference type="HAMAP" id="MF_00115">
    <property type="entry name" value="MscL"/>
    <property type="match status" value="1"/>
</dbReference>